<keyword evidence="3" id="KW-1185">Reference proteome</keyword>
<organism evidence="2 3">
    <name type="scientific">Mycolicibacterium grossiae</name>
    <dbReference type="NCBI Taxonomy" id="1552759"/>
    <lineage>
        <taxon>Bacteria</taxon>
        <taxon>Bacillati</taxon>
        <taxon>Actinomycetota</taxon>
        <taxon>Actinomycetes</taxon>
        <taxon>Mycobacteriales</taxon>
        <taxon>Mycobacteriaceae</taxon>
        <taxon>Mycolicibacterium</taxon>
    </lineage>
</organism>
<evidence type="ECO:0000313" key="3">
    <source>
        <dbReference type="Proteomes" id="UP000178953"/>
    </source>
</evidence>
<gene>
    <name evidence="2" type="ORF">BEL07_28360</name>
</gene>
<dbReference type="EMBL" id="MCHX01000131">
    <property type="protein sequence ID" value="OFJ50422.1"/>
    <property type="molecule type" value="Genomic_DNA"/>
</dbReference>
<sequence length="99" mass="10916">MPAPPRRGEAPRTGNREIESWLGELRGGAPAQPSAEPTRAMPEQRPRAVQEEPTTAFRAQPQDADATEKIDTREAAEEERKRRGGGVSAADLLRREGRM</sequence>
<accession>A0A1E8PVT1</accession>
<reference evidence="2 3" key="1">
    <citation type="submission" date="2016-09" db="EMBL/GenBank/DDBJ databases">
        <title>genome sequence of Mycobacterium sp. 739 SCH.</title>
        <authorList>
            <person name="Greninger A.L."/>
            <person name="Qin X."/>
            <person name="Jerome K."/>
            <person name="Vora S."/>
            <person name="Quinn K."/>
        </authorList>
    </citation>
    <scope>NUCLEOTIDE SEQUENCE [LARGE SCALE GENOMIC DNA]</scope>
    <source>
        <strain evidence="2 3">SCH</strain>
    </source>
</reference>
<evidence type="ECO:0000313" key="2">
    <source>
        <dbReference type="EMBL" id="OFJ50422.1"/>
    </source>
</evidence>
<feature type="compositionally biased region" description="Basic and acidic residues" evidence="1">
    <location>
        <begin position="66"/>
        <end position="81"/>
    </location>
</feature>
<feature type="region of interest" description="Disordered" evidence="1">
    <location>
        <begin position="25"/>
        <end position="99"/>
    </location>
</feature>
<dbReference type="Proteomes" id="UP000178953">
    <property type="component" value="Unassembled WGS sequence"/>
</dbReference>
<comment type="caution">
    <text evidence="2">The sequence shown here is derived from an EMBL/GenBank/DDBJ whole genome shotgun (WGS) entry which is preliminary data.</text>
</comment>
<dbReference type="AlphaFoldDB" id="A0A1E8PVT1"/>
<protein>
    <submittedName>
        <fullName evidence="2">Uncharacterized protein</fullName>
    </submittedName>
</protein>
<name>A0A1E8PVT1_9MYCO</name>
<evidence type="ECO:0000256" key="1">
    <source>
        <dbReference type="SAM" id="MobiDB-lite"/>
    </source>
</evidence>
<proteinExistence type="predicted"/>